<evidence type="ECO:0000313" key="10">
    <source>
        <dbReference type="EMBL" id="OAA32863.1"/>
    </source>
</evidence>
<accession>A0A166URA4</accession>
<sequence>MNKSSPAKQQLQQKQQRAPLTPLDANAKPSLPSPRMLKEGPMSVIPTTGGVSPLKRPLHTDIATDTSNATVSPSPSLKRACLIQQAFASTSPPSTLAQQQQQQQRQEQQQQEEEEAEEEEQKQQQQQQQSERSRTSSPDAPSIFDSSAGCCDGDSSWATTATEPDHVAIVAGAPALLAPRPRGSSLTREQAREKASILRLRLGLASYKVRTGQTTVPLAQLQHKPFLPALSATPQDSSSETIDAPSTSNSIGAAAAPSEEEGPSSQET</sequence>
<feature type="compositionally biased region" description="Polar residues" evidence="9">
    <location>
        <begin position="63"/>
        <end position="75"/>
    </location>
</feature>
<feature type="compositionally biased region" description="Polar residues" evidence="9">
    <location>
        <begin position="232"/>
        <end position="251"/>
    </location>
</feature>
<comment type="caution">
    <text evidence="10">The sequence shown here is derived from an EMBL/GenBank/DDBJ whole genome shotgun (WGS) entry which is preliminary data.</text>
</comment>
<keyword evidence="7" id="KW-0804">Transcription</keyword>
<organism evidence="10 11">
    <name type="scientific">Moelleriella libera RCEF 2490</name>
    <dbReference type="NCBI Taxonomy" id="1081109"/>
    <lineage>
        <taxon>Eukaryota</taxon>
        <taxon>Fungi</taxon>
        <taxon>Dikarya</taxon>
        <taxon>Ascomycota</taxon>
        <taxon>Pezizomycotina</taxon>
        <taxon>Sordariomycetes</taxon>
        <taxon>Hypocreomycetidae</taxon>
        <taxon>Hypocreales</taxon>
        <taxon>Clavicipitaceae</taxon>
        <taxon>Moelleriella</taxon>
    </lineage>
</organism>
<keyword evidence="4" id="KW-0963">Cytoplasm</keyword>
<dbReference type="GO" id="GO:0005737">
    <property type="term" value="C:cytoplasm"/>
    <property type="evidence" value="ECO:0007669"/>
    <property type="project" value="UniProtKB-SubCell"/>
</dbReference>
<keyword evidence="5" id="KW-0678">Repressor</keyword>
<dbReference type="AlphaFoldDB" id="A0A166URA4"/>
<evidence type="ECO:0000256" key="6">
    <source>
        <dbReference type="ARBA" id="ARBA00023015"/>
    </source>
</evidence>
<reference evidence="10 11" key="1">
    <citation type="journal article" date="2016" name="Genome Biol. Evol.">
        <title>Divergent and convergent evolution of fungal pathogenicity.</title>
        <authorList>
            <person name="Shang Y."/>
            <person name="Xiao G."/>
            <person name="Zheng P."/>
            <person name="Cen K."/>
            <person name="Zhan S."/>
            <person name="Wang C."/>
        </authorList>
    </citation>
    <scope>NUCLEOTIDE SEQUENCE [LARGE SCALE GENOMIC DNA]</scope>
    <source>
        <strain evidence="10 11">RCEF 2490</strain>
    </source>
</reference>
<feature type="compositionally biased region" description="Low complexity" evidence="9">
    <location>
        <begin position="145"/>
        <end position="156"/>
    </location>
</feature>
<gene>
    <name evidence="10" type="ORF">AAL_00328</name>
</gene>
<feature type="compositionally biased region" description="Acidic residues" evidence="9">
    <location>
        <begin position="110"/>
        <end position="120"/>
    </location>
</feature>
<name>A0A166URA4_9HYPO</name>
<dbReference type="InterPro" id="IPR013734">
    <property type="entry name" value="TF_Nrm1/Whi5"/>
</dbReference>
<dbReference type="Proteomes" id="UP000078544">
    <property type="component" value="Unassembled WGS sequence"/>
</dbReference>
<protein>
    <submittedName>
        <fullName evidence="10">Transcription factor Nrm1/Whi5</fullName>
    </submittedName>
</protein>
<feature type="region of interest" description="Disordered" evidence="9">
    <location>
        <begin position="226"/>
        <end position="268"/>
    </location>
</feature>
<comment type="similarity">
    <text evidence="3">Belongs to the WHI5/NRM1 family.</text>
</comment>
<evidence type="ECO:0000256" key="5">
    <source>
        <dbReference type="ARBA" id="ARBA00022491"/>
    </source>
</evidence>
<feature type="region of interest" description="Disordered" evidence="9">
    <location>
        <begin position="1"/>
        <end position="159"/>
    </location>
</feature>
<dbReference type="Pfam" id="PF08528">
    <property type="entry name" value="Whi5"/>
    <property type="match status" value="1"/>
</dbReference>
<evidence type="ECO:0000256" key="8">
    <source>
        <dbReference type="ARBA" id="ARBA00023242"/>
    </source>
</evidence>
<evidence type="ECO:0000256" key="1">
    <source>
        <dbReference type="ARBA" id="ARBA00004123"/>
    </source>
</evidence>
<evidence type="ECO:0000256" key="4">
    <source>
        <dbReference type="ARBA" id="ARBA00022490"/>
    </source>
</evidence>
<feature type="compositionally biased region" description="Low complexity" evidence="9">
    <location>
        <begin position="252"/>
        <end position="268"/>
    </location>
</feature>
<dbReference type="GO" id="GO:0005634">
    <property type="term" value="C:nucleus"/>
    <property type="evidence" value="ECO:0007669"/>
    <property type="project" value="UniProtKB-SubCell"/>
</dbReference>
<evidence type="ECO:0000256" key="9">
    <source>
        <dbReference type="SAM" id="MobiDB-lite"/>
    </source>
</evidence>
<feature type="compositionally biased region" description="Low complexity" evidence="9">
    <location>
        <begin position="98"/>
        <end position="109"/>
    </location>
</feature>
<evidence type="ECO:0000256" key="2">
    <source>
        <dbReference type="ARBA" id="ARBA00004496"/>
    </source>
</evidence>
<proteinExistence type="inferred from homology"/>
<dbReference type="OrthoDB" id="5345625at2759"/>
<dbReference type="STRING" id="1081109.A0A166URA4"/>
<keyword evidence="6" id="KW-0805">Transcription regulation</keyword>
<feature type="compositionally biased region" description="Polar residues" evidence="9">
    <location>
        <begin position="86"/>
        <end position="97"/>
    </location>
</feature>
<dbReference type="EMBL" id="AZGY01000001">
    <property type="protein sequence ID" value="OAA32863.1"/>
    <property type="molecule type" value="Genomic_DNA"/>
</dbReference>
<evidence type="ECO:0000256" key="3">
    <source>
        <dbReference type="ARBA" id="ARBA00006922"/>
    </source>
</evidence>
<evidence type="ECO:0000256" key="7">
    <source>
        <dbReference type="ARBA" id="ARBA00023163"/>
    </source>
</evidence>
<keyword evidence="8" id="KW-0539">Nucleus</keyword>
<evidence type="ECO:0000313" key="11">
    <source>
        <dbReference type="Proteomes" id="UP000078544"/>
    </source>
</evidence>
<keyword evidence="11" id="KW-1185">Reference proteome</keyword>
<comment type="subcellular location">
    <subcellularLocation>
        <location evidence="2">Cytoplasm</location>
    </subcellularLocation>
    <subcellularLocation>
        <location evidence="1">Nucleus</location>
    </subcellularLocation>
</comment>